<feature type="modified residue" description="4-aspartylphosphate" evidence="2">
    <location>
        <position position="54"/>
    </location>
</feature>
<evidence type="ECO:0000313" key="4">
    <source>
        <dbReference type="EMBL" id="ATB49020.1"/>
    </source>
</evidence>
<dbReference type="EMBL" id="CP022203">
    <property type="protein sequence ID" value="ATB49020.1"/>
    <property type="molecule type" value="Genomic_DNA"/>
</dbReference>
<dbReference type="SUPFAM" id="SSF52172">
    <property type="entry name" value="CheY-like"/>
    <property type="match status" value="1"/>
</dbReference>
<name>A0A250JZF1_9BACT</name>
<gene>
    <name evidence="4" type="ORF">MYMAC_004657</name>
</gene>
<proteinExistence type="predicted"/>
<evidence type="ECO:0000259" key="3">
    <source>
        <dbReference type="PROSITE" id="PS50110"/>
    </source>
</evidence>
<evidence type="ECO:0000313" key="5">
    <source>
        <dbReference type="Proteomes" id="UP000217343"/>
    </source>
</evidence>
<reference evidence="4 5" key="1">
    <citation type="submission" date="2017-06" db="EMBL/GenBank/DDBJ databases">
        <title>Sequencing and comparative analysis of myxobacterial genomes.</title>
        <authorList>
            <person name="Rupp O."/>
            <person name="Goesmann A."/>
            <person name="Sogaard-Andersen L."/>
        </authorList>
    </citation>
    <scope>NUCLEOTIDE SEQUENCE [LARGE SCALE GENOMIC DNA]</scope>
    <source>
        <strain evidence="4 5">DSM 14697</strain>
    </source>
</reference>
<sequence>MRVKVLIVEDSKASREYIAAMVEAVEGVEVVVTSSGFEALKLLPRHRFELIITDINMPDINGLELINFVKKNPNYRDVPLFIITTEGRDQDRERGLALGAAEYLVKPFLPGSLEALLRRYLKLP</sequence>
<dbReference type="KEGG" id="mmas:MYMAC_004657"/>
<dbReference type="InterPro" id="IPR011006">
    <property type="entry name" value="CheY-like_superfamily"/>
</dbReference>
<dbReference type="InterPro" id="IPR001789">
    <property type="entry name" value="Sig_transdc_resp-reg_receiver"/>
</dbReference>
<accession>A0A250JZF1</accession>
<feature type="domain" description="Response regulatory" evidence="3">
    <location>
        <begin position="4"/>
        <end position="121"/>
    </location>
</feature>
<evidence type="ECO:0000256" key="2">
    <source>
        <dbReference type="PROSITE-ProRule" id="PRU00169"/>
    </source>
</evidence>
<protein>
    <submittedName>
        <fullName evidence="4">Two-component system response regulator</fullName>
    </submittedName>
</protein>
<organism evidence="4 5">
    <name type="scientific">Corallococcus macrosporus DSM 14697</name>
    <dbReference type="NCBI Taxonomy" id="1189310"/>
    <lineage>
        <taxon>Bacteria</taxon>
        <taxon>Pseudomonadati</taxon>
        <taxon>Myxococcota</taxon>
        <taxon>Myxococcia</taxon>
        <taxon>Myxococcales</taxon>
        <taxon>Cystobacterineae</taxon>
        <taxon>Myxococcaceae</taxon>
        <taxon>Corallococcus</taxon>
    </lineage>
</organism>
<dbReference type="SMART" id="SM00448">
    <property type="entry name" value="REC"/>
    <property type="match status" value="1"/>
</dbReference>
<dbReference type="Proteomes" id="UP000217343">
    <property type="component" value="Chromosome"/>
</dbReference>
<dbReference type="GO" id="GO:0000160">
    <property type="term" value="P:phosphorelay signal transduction system"/>
    <property type="evidence" value="ECO:0007669"/>
    <property type="project" value="InterPro"/>
</dbReference>
<dbReference type="Pfam" id="PF00072">
    <property type="entry name" value="Response_reg"/>
    <property type="match status" value="1"/>
</dbReference>
<evidence type="ECO:0000256" key="1">
    <source>
        <dbReference type="ARBA" id="ARBA00022553"/>
    </source>
</evidence>
<dbReference type="PROSITE" id="PS50110">
    <property type="entry name" value="RESPONSE_REGULATORY"/>
    <property type="match status" value="1"/>
</dbReference>
<dbReference type="OrthoDB" id="9786548at2"/>
<dbReference type="InterPro" id="IPR050595">
    <property type="entry name" value="Bact_response_regulator"/>
</dbReference>
<dbReference type="AlphaFoldDB" id="A0A250JZF1"/>
<dbReference type="RefSeq" id="WP_013941322.1">
    <property type="nucleotide sequence ID" value="NZ_CP022203.1"/>
</dbReference>
<dbReference type="Gene3D" id="3.40.50.2300">
    <property type="match status" value="1"/>
</dbReference>
<dbReference type="PANTHER" id="PTHR44591">
    <property type="entry name" value="STRESS RESPONSE REGULATOR PROTEIN 1"/>
    <property type="match status" value="1"/>
</dbReference>
<keyword evidence="5" id="KW-1185">Reference proteome</keyword>
<keyword evidence="1 2" id="KW-0597">Phosphoprotein</keyword>
<dbReference type="PANTHER" id="PTHR44591:SF25">
    <property type="entry name" value="CHEMOTAXIS TWO-COMPONENT RESPONSE REGULATOR"/>
    <property type="match status" value="1"/>
</dbReference>